<comment type="caution">
    <text evidence="3">The sequence shown here is derived from an EMBL/GenBank/DDBJ whole genome shotgun (WGS) entry which is preliminary data.</text>
</comment>
<accession>A0A5B0PCG4</accession>
<dbReference type="EMBL" id="VSWC01000066">
    <property type="protein sequence ID" value="KAA1098330.1"/>
    <property type="molecule type" value="Genomic_DNA"/>
</dbReference>
<feature type="compositionally biased region" description="Acidic residues" evidence="1">
    <location>
        <begin position="316"/>
        <end position="325"/>
    </location>
</feature>
<evidence type="ECO:0000259" key="2">
    <source>
        <dbReference type="Pfam" id="PF14303"/>
    </source>
</evidence>
<dbReference type="AlphaFoldDB" id="A0A5B0PCG4"/>
<dbReference type="OrthoDB" id="76487at2759"/>
<evidence type="ECO:0000313" key="3">
    <source>
        <dbReference type="EMBL" id="KAA1098330.1"/>
    </source>
</evidence>
<feature type="region of interest" description="Disordered" evidence="1">
    <location>
        <begin position="133"/>
        <end position="184"/>
    </location>
</feature>
<keyword evidence="4" id="KW-1185">Reference proteome</keyword>
<evidence type="ECO:0000256" key="1">
    <source>
        <dbReference type="SAM" id="MobiDB-lite"/>
    </source>
</evidence>
<dbReference type="Pfam" id="PF14303">
    <property type="entry name" value="NAM-associated"/>
    <property type="match status" value="1"/>
</dbReference>
<dbReference type="PANTHER" id="PTHR45023:SF4">
    <property type="entry name" value="GLYCINE-RICH PROTEIN-RELATED"/>
    <property type="match status" value="1"/>
</dbReference>
<protein>
    <recommendedName>
        <fullName evidence="2">No apical meristem-associated C-terminal domain-containing protein</fullName>
    </recommendedName>
</protein>
<gene>
    <name evidence="3" type="ORF">PGT21_050189</name>
</gene>
<feature type="compositionally biased region" description="Polar residues" evidence="1">
    <location>
        <begin position="163"/>
        <end position="174"/>
    </location>
</feature>
<organism evidence="3 4">
    <name type="scientific">Puccinia graminis f. sp. tritici</name>
    <dbReference type="NCBI Taxonomy" id="56615"/>
    <lineage>
        <taxon>Eukaryota</taxon>
        <taxon>Fungi</taxon>
        <taxon>Dikarya</taxon>
        <taxon>Basidiomycota</taxon>
        <taxon>Pucciniomycotina</taxon>
        <taxon>Pucciniomycetes</taxon>
        <taxon>Pucciniales</taxon>
        <taxon>Pucciniaceae</taxon>
        <taxon>Puccinia</taxon>
    </lineage>
</organism>
<reference evidence="3 4" key="1">
    <citation type="submission" date="2019-05" db="EMBL/GenBank/DDBJ databases">
        <title>Emergence of the Ug99 lineage of the wheat stem rust pathogen through somatic hybridization.</title>
        <authorList>
            <person name="Li F."/>
            <person name="Upadhyaya N.M."/>
            <person name="Sperschneider J."/>
            <person name="Matny O."/>
            <person name="Nguyen-Phuc H."/>
            <person name="Mago R."/>
            <person name="Raley C."/>
            <person name="Miller M.E."/>
            <person name="Silverstein K.A.T."/>
            <person name="Henningsen E."/>
            <person name="Hirsch C.D."/>
            <person name="Visser B."/>
            <person name="Pretorius Z.A."/>
            <person name="Steffenson B.J."/>
            <person name="Schwessinger B."/>
            <person name="Dodds P.N."/>
            <person name="Figueroa M."/>
        </authorList>
    </citation>
    <scope>NUCLEOTIDE SEQUENCE [LARGE SCALE GENOMIC DNA]</scope>
    <source>
        <strain evidence="3">21-0</strain>
    </source>
</reference>
<dbReference type="InterPro" id="IPR029466">
    <property type="entry name" value="NAM-associated_C"/>
</dbReference>
<feature type="region of interest" description="Disordered" evidence="1">
    <location>
        <begin position="263"/>
        <end position="345"/>
    </location>
</feature>
<feature type="compositionally biased region" description="Basic and acidic residues" evidence="1">
    <location>
        <begin position="291"/>
        <end position="305"/>
    </location>
</feature>
<sequence length="345" mass="38355">MARGPNWLSEEDAQLARSWLHTSQNPIYANAMKRDQFWEHAVEHFNENSPGGHREGKDLSTRWAKLRAAVTKFCGIYASIKRNPPSGSETLDWLSQAKTLFSDQTGKPFVFESAWMELRDAPKWRILLDKTPAPTLLPNSQSQSASPAPPQSSGTVPNPPNTPTSEQAANSPSANDGRRPTGVKAAKRALTQNEFLQKKLKLMETSAKESRDLSQKRFQEMSRANDLQEKVVEMDILGKDLSSCVDEFEQAYYTRAKKDILKKLEEAENQPPPPPPTNDQAPSSSTNLESQDDRTESLASSHRDPLNLTSEPNESQVDDEEEGAEDHDGPVGDACDNLNIDPAFL</sequence>
<dbReference type="PANTHER" id="PTHR45023">
    <property type="match status" value="1"/>
</dbReference>
<proteinExistence type="predicted"/>
<name>A0A5B0PCG4_PUCGR</name>
<dbReference type="Proteomes" id="UP000324748">
    <property type="component" value="Unassembled WGS sequence"/>
</dbReference>
<evidence type="ECO:0000313" key="4">
    <source>
        <dbReference type="Proteomes" id="UP000324748"/>
    </source>
</evidence>
<feature type="domain" description="No apical meristem-associated C-terminal" evidence="2">
    <location>
        <begin position="107"/>
        <end position="260"/>
    </location>
</feature>
<feature type="compositionally biased region" description="Polar residues" evidence="1">
    <location>
        <begin position="278"/>
        <end position="289"/>
    </location>
</feature>